<dbReference type="Proteomes" id="UP001430306">
    <property type="component" value="Unassembled WGS sequence"/>
</dbReference>
<name>A0ABS8NIH1_9BACT</name>
<evidence type="ECO:0000313" key="2">
    <source>
        <dbReference type="EMBL" id="MCC9642281.1"/>
    </source>
</evidence>
<dbReference type="Pfam" id="PF07643">
    <property type="entry name" value="DUF1598"/>
    <property type="match status" value="1"/>
</dbReference>
<proteinExistence type="predicted"/>
<keyword evidence="3" id="KW-1185">Reference proteome</keyword>
<feature type="signal peptide" evidence="1">
    <location>
        <begin position="1"/>
        <end position="28"/>
    </location>
</feature>
<organism evidence="2 3">
    <name type="scientific">Rhodopirellula halodulae</name>
    <dbReference type="NCBI Taxonomy" id="2894198"/>
    <lineage>
        <taxon>Bacteria</taxon>
        <taxon>Pseudomonadati</taxon>
        <taxon>Planctomycetota</taxon>
        <taxon>Planctomycetia</taxon>
        <taxon>Pirellulales</taxon>
        <taxon>Pirellulaceae</taxon>
        <taxon>Rhodopirellula</taxon>
    </lineage>
</organism>
<evidence type="ECO:0000313" key="3">
    <source>
        <dbReference type="Proteomes" id="UP001430306"/>
    </source>
</evidence>
<dbReference type="EMBL" id="JAJKFW010000020">
    <property type="protein sequence ID" value="MCC9642281.1"/>
    <property type="molecule type" value="Genomic_DNA"/>
</dbReference>
<protein>
    <submittedName>
        <fullName evidence="2">DUF1598 domain-containing protein</fullName>
    </submittedName>
</protein>
<feature type="chain" id="PRO_5047017146" evidence="1">
    <location>
        <begin position="29"/>
        <end position="535"/>
    </location>
</feature>
<dbReference type="RefSeq" id="WP_230273079.1">
    <property type="nucleotide sequence ID" value="NZ_JAJKFW010000020.1"/>
</dbReference>
<accession>A0ABS8NIH1</accession>
<evidence type="ECO:0000256" key="1">
    <source>
        <dbReference type="SAM" id="SignalP"/>
    </source>
</evidence>
<reference evidence="2" key="1">
    <citation type="submission" date="2021-11" db="EMBL/GenBank/DDBJ databases">
        <title>Genome sequence.</title>
        <authorList>
            <person name="Sun Q."/>
        </authorList>
    </citation>
    <scope>NUCLEOTIDE SEQUENCE</scope>
    <source>
        <strain evidence="2">JC740</strain>
    </source>
</reference>
<gene>
    <name evidence="2" type="ORF">LOC71_08340</name>
</gene>
<comment type="caution">
    <text evidence="2">The sequence shown here is derived from an EMBL/GenBank/DDBJ whole genome shotgun (WGS) entry which is preliminary data.</text>
</comment>
<dbReference type="InterPro" id="IPR011487">
    <property type="entry name" value="DUF1598"/>
</dbReference>
<sequence length="535" mass="58440">MLVLHPSPVYRLAVFVVCLMLTVVPTAAQDSLDASIIDDGTQPAIADPGAAGGQSLADFSQLMQLIQTTVEPESWEALGGVGTMAPYPAGIVVSPAGLLSEHQPATDKESKDVDWQQQANSLLLDATRSRPDSIRWNADDWKSPCKVRCVSVRRWMQALAAAPQPTTTDATNNTNIDALTMAGGLSKISLVLITEDDILLAGTVGGFEKVDGWWIDRKSGLPPVNLTALAVGLFAARNQQPFGCTIDPTTEGLQRAAAVGQQIVSGAIATGTAAESLAEALGRQDIRVFGTHANHEVAWLLIEADRHMKRLALGETDMPDGVKNYLEIVRSTAANSPPSDLLLRLWFTDQPLHVRHEKMNSDHVWQLAGTPLRLSGENELALLSGQRGNRVLDPSTEAFVNHFNQQWQTIRTKYPLYGALESVYQATAVAQLWSLHASDTATPSDHETLQRALLHFASKRSTQLATPTEVESIAVMHRYRQRNKMHQLVMASGGVSIQPADLLPTQMQPHASLREYRTLAESRPDDRWWWNADGN</sequence>
<keyword evidence="1" id="KW-0732">Signal</keyword>